<dbReference type="InterPro" id="IPR003959">
    <property type="entry name" value="ATPase_AAA_core"/>
</dbReference>
<dbReference type="GO" id="GO:0005524">
    <property type="term" value="F:ATP binding"/>
    <property type="evidence" value="ECO:0007669"/>
    <property type="project" value="InterPro"/>
</dbReference>
<evidence type="ECO:0000259" key="1">
    <source>
        <dbReference type="SMART" id="SM00382"/>
    </source>
</evidence>
<dbReference type="Proteomes" id="UP000813444">
    <property type="component" value="Unassembled WGS sequence"/>
</dbReference>
<dbReference type="GO" id="GO:0016887">
    <property type="term" value="F:ATP hydrolysis activity"/>
    <property type="evidence" value="ECO:0007669"/>
    <property type="project" value="InterPro"/>
</dbReference>
<feature type="domain" description="AAA+ ATPase" evidence="1">
    <location>
        <begin position="225"/>
        <end position="352"/>
    </location>
</feature>
<dbReference type="AlphaFoldDB" id="A0A8K0T3N6"/>
<reference evidence="2" key="1">
    <citation type="journal article" date="2021" name="Nat. Commun.">
        <title>Genetic determinants of endophytism in the Arabidopsis root mycobiome.</title>
        <authorList>
            <person name="Mesny F."/>
            <person name="Miyauchi S."/>
            <person name="Thiergart T."/>
            <person name="Pickel B."/>
            <person name="Atanasova L."/>
            <person name="Karlsson M."/>
            <person name="Huettel B."/>
            <person name="Barry K.W."/>
            <person name="Haridas S."/>
            <person name="Chen C."/>
            <person name="Bauer D."/>
            <person name="Andreopoulos W."/>
            <person name="Pangilinan J."/>
            <person name="LaButti K."/>
            <person name="Riley R."/>
            <person name="Lipzen A."/>
            <person name="Clum A."/>
            <person name="Drula E."/>
            <person name="Henrissat B."/>
            <person name="Kohler A."/>
            <person name="Grigoriev I.V."/>
            <person name="Martin F.M."/>
            <person name="Hacquard S."/>
        </authorList>
    </citation>
    <scope>NUCLEOTIDE SEQUENCE</scope>
    <source>
        <strain evidence="2">MPI-CAGE-CH-0235</strain>
    </source>
</reference>
<keyword evidence="2" id="KW-0378">Hydrolase</keyword>
<dbReference type="GO" id="GO:1990275">
    <property type="term" value="F:preribosome binding"/>
    <property type="evidence" value="ECO:0007669"/>
    <property type="project" value="TreeGrafter"/>
</dbReference>
<dbReference type="Pfam" id="PF00004">
    <property type="entry name" value="AAA"/>
    <property type="match status" value="1"/>
</dbReference>
<dbReference type="InterPro" id="IPR027417">
    <property type="entry name" value="P-loop_NTPase"/>
</dbReference>
<dbReference type="GO" id="GO:0005634">
    <property type="term" value="C:nucleus"/>
    <property type="evidence" value="ECO:0007669"/>
    <property type="project" value="TreeGrafter"/>
</dbReference>
<accession>A0A8K0T3N6</accession>
<sequence length="466" mass="52869">MASQSDINRPPGTSSASQAFFDHASAKCVSTDAVITKALNKQYPNLELIVVPTYSLNLWGYAAAGFATAEPIEDAGSDLPSGIQWDMYIPPAKRLNGGQGFIVDVPKFAKYLYKWRNDDFIIYYIECRDGVFPDGPINWYILSTNKLKTQQLILEAGYWSNQLHSEAWVFDGGYWQKSTEMYESVQKASWDVVILDPKMKNAIIEDHLSFFRSREAYEHLRVPWKRGIIYHGPPGNGKTISIKATMNMLSKLDPSVQSLYVRTLQSWSGPEFSIQQIFSHARSCAPCYLIFEDLDSIIDDSVRSYFLNEVDGLKDNDGVFMIGSTNHLERLDPGISKRPSRFDRKYYFPNPNLGERTAYCHFWQKKLSDNKDIEFPDALCRAIAEITDKFSFAYIQEAFVASLLAIARRSEDAALADAACTLDLDDGWVDVLDSAHTAKDLDKLVLWVEMQKQVAILREGLEDEEQ</sequence>
<keyword evidence="3" id="KW-1185">Reference proteome</keyword>
<dbReference type="Gene3D" id="3.40.50.300">
    <property type="entry name" value="P-loop containing nucleotide triphosphate hydrolases"/>
    <property type="match status" value="1"/>
</dbReference>
<name>A0A8K0T3N6_9HYPO</name>
<dbReference type="SMART" id="SM00382">
    <property type="entry name" value="AAA"/>
    <property type="match status" value="1"/>
</dbReference>
<dbReference type="GO" id="GO:0042254">
    <property type="term" value="P:ribosome biogenesis"/>
    <property type="evidence" value="ECO:0007669"/>
    <property type="project" value="TreeGrafter"/>
</dbReference>
<evidence type="ECO:0000313" key="3">
    <source>
        <dbReference type="Proteomes" id="UP000813444"/>
    </source>
</evidence>
<dbReference type="CDD" id="cd19481">
    <property type="entry name" value="RecA-like_protease"/>
    <property type="match status" value="1"/>
</dbReference>
<protein>
    <submittedName>
        <fullName evidence="2">P-loop containing nucleoside triphosphate hydrolase protein</fullName>
    </submittedName>
</protein>
<comment type="caution">
    <text evidence="2">The sequence shown here is derived from an EMBL/GenBank/DDBJ whole genome shotgun (WGS) entry which is preliminary data.</text>
</comment>
<dbReference type="PANTHER" id="PTHR23077:SF132">
    <property type="entry name" value="ATP-DEPENDENT ZN PROTEASE"/>
    <property type="match status" value="1"/>
</dbReference>
<proteinExistence type="predicted"/>
<dbReference type="OrthoDB" id="2115716at2759"/>
<evidence type="ECO:0000313" key="2">
    <source>
        <dbReference type="EMBL" id="KAH7329588.1"/>
    </source>
</evidence>
<dbReference type="SUPFAM" id="SSF52540">
    <property type="entry name" value="P-loop containing nucleoside triphosphate hydrolases"/>
    <property type="match status" value="1"/>
</dbReference>
<organism evidence="2 3">
    <name type="scientific">Stachybotrys elegans</name>
    <dbReference type="NCBI Taxonomy" id="80388"/>
    <lineage>
        <taxon>Eukaryota</taxon>
        <taxon>Fungi</taxon>
        <taxon>Dikarya</taxon>
        <taxon>Ascomycota</taxon>
        <taxon>Pezizomycotina</taxon>
        <taxon>Sordariomycetes</taxon>
        <taxon>Hypocreomycetidae</taxon>
        <taxon>Hypocreales</taxon>
        <taxon>Stachybotryaceae</taxon>
        <taxon>Stachybotrys</taxon>
    </lineage>
</organism>
<dbReference type="PANTHER" id="PTHR23077">
    <property type="entry name" value="AAA-FAMILY ATPASE"/>
    <property type="match status" value="1"/>
</dbReference>
<dbReference type="InterPro" id="IPR003593">
    <property type="entry name" value="AAA+_ATPase"/>
</dbReference>
<dbReference type="InterPro" id="IPR050168">
    <property type="entry name" value="AAA_ATPase_domain"/>
</dbReference>
<dbReference type="EMBL" id="JAGPNK010000001">
    <property type="protein sequence ID" value="KAH7329588.1"/>
    <property type="molecule type" value="Genomic_DNA"/>
</dbReference>
<gene>
    <name evidence="2" type="ORF">B0I35DRAFT_404789</name>
</gene>
<dbReference type="GO" id="GO:0003723">
    <property type="term" value="F:RNA binding"/>
    <property type="evidence" value="ECO:0007669"/>
    <property type="project" value="TreeGrafter"/>
</dbReference>